<evidence type="ECO:0000313" key="2">
    <source>
        <dbReference type="EMBL" id="BCY26269.1"/>
    </source>
</evidence>
<evidence type="ECO:0000256" key="1">
    <source>
        <dbReference type="SAM" id="Phobius"/>
    </source>
</evidence>
<organism evidence="2 3">
    <name type="scientific">Cutibacterium modestum</name>
    <dbReference type="NCBI Taxonomy" id="2559073"/>
    <lineage>
        <taxon>Bacteria</taxon>
        <taxon>Bacillati</taxon>
        <taxon>Actinomycetota</taxon>
        <taxon>Actinomycetes</taxon>
        <taxon>Propionibacteriales</taxon>
        <taxon>Propionibacteriaceae</taxon>
        <taxon>Cutibacterium</taxon>
    </lineage>
</organism>
<name>A0AAD1KRF4_9ACTN</name>
<feature type="transmembrane region" description="Helical" evidence="1">
    <location>
        <begin position="6"/>
        <end position="26"/>
    </location>
</feature>
<dbReference type="RefSeq" id="WP_007434180.1">
    <property type="nucleotide sequence ID" value="NZ_AP024747.1"/>
</dbReference>
<dbReference type="EMBL" id="AP024747">
    <property type="protein sequence ID" value="BCY26269.1"/>
    <property type="molecule type" value="Genomic_DNA"/>
</dbReference>
<proteinExistence type="predicted"/>
<gene>
    <name evidence="2" type="ORF">KB1_22590</name>
</gene>
<keyword evidence="1" id="KW-0472">Membrane</keyword>
<reference evidence="2" key="1">
    <citation type="submission" date="2021-06" db="EMBL/GenBank/DDBJ databases">
        <title>Genome sequence of Cutibacterium modestum strain KB17-24694.</title>
        <authorList>
            <person name="Dekio I."/>
            <person name="Asahina A."/>
            <person name="Nishida M."/>
        </authorList>
    </citation>
    <scope>NUCLEOTIDE SEQUENCE</scope>
    <source>
        <strain evidence="2">KB17-24694</strain>
    </source>
</reference>
<keyword evidence="1" id="KW-1133">Transmembrane helix</keyword>
<protein>
    <submittedName>
        <fullName evidence="2">Uncharacterized protein</fullName>
    </submittedName>
</protein>
<keyword evidence="1" id="KW-0812">Transmembrane</keyword>
<evidence type="ECO:0000313" key="3">
    <source>
        <dbReference type="Proteomes" id="UP000825072"/>
    </source>
</evidence>
<dbReference type="AlphaFoldDB" id="A0AAD1KRF4"/>
<sequence length="53" mass="5842">MTKQEFILTLISAAIVLVSLVPTLIYKVRKERNFPTCEPAPMTQGATIHGLAE</sequence>
<dbReference type="Proteomes" id="UP000825072">
    <property type="component" value="Chromosome 1"/>
</dbReference>
<accession>A0AAD1KRF4</accession>
<dbReference type="GeneID" id="92881975"/>